<feature type="compositionally biased region" description="Low complexity" evidence="4">
    <location>
        <begin position="32"/>
        <end position="50"/>
    </location>
</feature>
<feature type="repeat" description="ANK" evidence="3">
    <location>
        <begin position="1303"/>
        <end position="1335"/>
    </location>
</feature>
<feature type="compositionally biased region" description="Pro residues" evidence="4">
    <location>
        <begin position="1828"/>
        <end position="1837"/>
    </location>
</feature>
<feature type="region of interest" description="Disordered" evidence="4">
    <location>
        <begin position="1924"/>
        <end position="1957"/>
    </location>
</feature>
<feature type="compositionally biased region" description="Low complexity" evidence="4">
    <location>
        <begin position="1802"/>
        <end position="1822"/>
    </location>
</feature>
<organism evidence="5 6">
    <name type="scientific">Naegleria lovaniensis</name>
    <name type="common">Amoeba</name>
    <dbReference type="NCBI Taxonomy" id="51637"/>
    <lineage>
        <taxon>Eukaryota</taxon>
        <taxon>Discoba</taxon>
        <taxon>Heterolobosea</taxon>
        <taxon>Tetramitia</taxon>
        <taxon>Eutetramitia</taxon>
        <taxon>Vahlkampfiidae</taxon>
        <taxon>Naegleria</taxon>
    </lineage>
</organism>
<dbReference type="SUPFAM" id="SSF48403">
    <property type="entry name" value="Ankyrin repeat"/>
    <property type="match status" value="3"/>
</dbReference>
<feature type="region of interest" description="Disordered" evidence="4">
    <location>
        <begin position="1"/>
        <end position="50"/>
    </location>
</feature>
<dbReference type="InterPro" id="IPR002110">
    <property type="entry name" value="Ankyrin_rpt"/>
</dbReference>
<evidence type="ECO:0000256" key="1">
    <source>
        <dbReference type="ARBA" id="ARBA00022737"/>
    </source>
</evidence>
<evidence type="ECO:0000256" key="2">
    <source>
        <dbReference type="ARBA" id="ARBA00023043"/>
    </source>
</evidence>
<evidence type="ECO:0000313" key="6">
    <source>
        <dbReference type="Proteomes" id="UP000816034"/>
    </source>
</evidence>
<dbReference type="Pfam" id="PF12796">
    <property type="entry name" value="Ank_2"/>
    <property type="match status" value="5"/>
</dbReference>
<feature type="repeat" description="ANK" evidence="3">
    <location>
        <begin position="1447"/>
        <end position="1479"/>
    </location>
</feature>
<feature type="region of interest" description="Disordered" evidence="4">
    <location>
        <begin position="608"/>
        <end position="657"/>
    </location>
</feature>
<feature type="compositionally biased region" description="Low complexity" evidence="4">
    <location>
        <begin position="608"/>
        <end position="633"/>
    </location>
</feature>
<dbReference type="PROSITE" id="PS50297">
    <property type="entry name" value="ANK_REP_REGION"/>
    <property type="match status" value="5"/>
</dbReference>
<feature type="region of interest" description="Disordered" evidence="4">
    <location>
        <begin position="960"/>
        <end position="996"/>
    </location>
</feature>
<feature type="compositionally biased region" description="Low complexity" evidence="4">
    <location>
        <begin position="264"/>
        <end position="287"/>
    </location>
</feature>
<feature type="repeat" description="ANK" evidence="3">
    <location>
        <begin position="1268"/>
        <end position="1294"/>
    </location>
</feature>
<protein>
    <submittedName>
        <fullName evidence="5">Uncharacterized protein</fullName>
    </submittedName>
</protein>
<dbReference type="Pfam" id="PF00023">
    <property type="entry name" value="Ank"/>
    <property type="match status" value="1"/>
</dbReference>
<feature type="compositionally biased region" description="Low complexity" evidence="4">
    <location>
        <begin position="2096"/>
        <end position="2127"/>
    </location>
</feature>
<dbReference type="InterPro" id="IPR036770">
    <property type="entry name" value="Ankyrin_rpt-contain_sf"/>
</dbReference>
<evidence type="ECO:0000313" key="5">
    <source>
        <dbReference type="EMBL" id="KAG2388696.1"/>
    </source>
</evidence>
<reference evidence="5 6" key="1">
    <citation type="journal article" date="2018" name="BMC Genomics">
        <title>The genome of Naegleria lovaniensis, the basis for a comparative approach to unravel pathogenicity factors of the human pathogenic amoeba N. fowleri.</title>
        <authorList>
            <person name="Liechti N."/>
            <person name="Schurch N."/>
            <person name="Bruggmann R."/>
            <person name="Wittwer M."/>
        </authorList>
    </citation>
    <scope>NUCLEOTIDE SEQUENCE [LARGE SCALE GENOMIC DNA]</scope>
    <source>
        <strain evidence="5 6">ATCC 30569</strain>
    </source>
</reference>
<dbReference type="EMBL" id="PYSW02000009">
    <property type="protein sequence ID" value="KAG2388696.1"/>
    <property type="molecule type" value="Genomic_DNA"/>
</dbReference>
<dbReference type="PANTHER" id="PTHR24198:SF165">
    <property type="entry name" value="ANKYRIN REPEAT-CONTAINING PROTEIN-RELATED"/>
    <property type="match status" value="1"/>
</dbReference>
<accession>A0AA88GUL0</accession>
<dbReference type="GeneID" id="68092597"/>
<feature type="compositionally biased region" description="Low complexity" evidence="4">
    <location>
        <begin position="1044"/>
        <end position="1066"/>
    </location>
</feature>
<dbReference type="InterPro" id="IPR011009">
    <property type="entry name" value="Kinase-like_dom_sf"/>
</dbReference>
<dbReference type="PANTHER" id="PTHR24198">
    <property type="entry name" value="ANKYRIN REPEAT AND PROTEIN KINASE DOMAIN-CONTAINING PROTEIN"/>
    <property type="match status" value="1"/>
</dbReference>
<gene>
    <name evidence="5" type="ORF">C9374_000135</name>
</gene>
<feature type="repeat" description="ANK" evidence="3">
    <location>
        <begin position="904"/>
        <end position="926"/>
    </location>
</feature>
<dbReference type="PROSITE" id="PS50088">
    <property type="entry name" value="ANK_REPEAT"/>
    <property type="match status" value="6"/>
</dbReference>
<feature type="region of interest" description="Disordered" evidence="4">
    <location>
        <begin position="1576"/>
        <end position="1608"/>
    </location>
</feature>
<comment type="caution">
    <text evidence="5">The sequence shown here is derived from an EMBL/GenBank/DDBJ whole genome shotgun (WGS) entry which is preliminary data.</text>
</comment>
<name>A0AA88GUL0_NAELO</name>
<dbReference type="Gene3D" id="1.25.40.20">
    <property type="entry name" value="Ankyrin repeat-containing domain"/>
    <property type="match status" value="5"/>
</dbReference>
<keyword evidence="6" id="KW-1185">Reference proteome</keyword>
<feature type="compositionally biased region" description="Low complexity" evidence="4">
    <location>
        <begin position="960"/>
        <end position="988"/>
    </location>
</feature>
<keyword evidence="1" id="KW-0677">Repeat</keyword>
<feature type="compositionally biased region" description="Basic and acidic residues" evidence="4">
    <location>
        <begin position="302"/>
        <end position="318"/>
    </location>
</feature>
<proteinExistence type="predicted"/>
<dbReference type="Proteomes" id="UP000816034">
    <property type="component" value="Unassembled WGS sequence"/>
</dbReference>
<dbReference type="SMART" id="SM00248">
    <property type="entry name" value="ANK"/>
    <property type="match status" value="20"/>
</dbReference>
<sequence length="2338" mass="260051">MNLSPPSGGGVSSSPITPALQGGGNHHVFPRSSTAPLKPSSSSLSNNNFQSSRDNSHDYYYFHQLIKPSFDYELLSKCYQNHQLVIQQLSGVGVGGGDWNNVKTSSSSSSTTTNCDVATFNEKTTTLNHPPPQTKEEHSETTTLSSSSSSSSSSSKEFHDDDAGHSGDGDGQTNNHCSSLPSSPNVLSETTHHEDDIMKNTTTKSSSQPIPLIAFTVEQLNDFFAAIRDGHVDGLIHRILTGAPTAVTATTSTTNILYPNSIGSSHRSSNRSSSSTTTTTTSNLHTSHTPHETEDHDDLDDASFHDDRHQDHDSFERDTYRFNPHSSMTILPSCYLFIRDFQYRNVSTTSHATLGYNCLHLACQYGHLNMVEEMVEIFRDHFPHVPLIDYLSLKSSSVHEMTPLMIACRYGHYNIVKYLVPFQKLTIQKSLSGKLPIHIAMFSGNDTNTLDIVKLCIPTSALNKFASHALQQHVETLLMSRDVNGDDLLILAAKENKFDVVEYIISLLKVVSIETFISVLTTRNVYGNDALYWAYTNQHFELAAYLRDEIIELSDTIQKKPNLLYGGGGGGGGSCSPNLNSPLSPFRSLTSFEPSSFHSWMSSSGSSSSGGSSSGSSSSGSSSGSNTNHTLGTMSGGGSGSGSNTNNTPNHTLGTMNTTSITTVNHQDNALLLLSLDQQHAFNLEQSLLLSLKDHFMQCIEQNDVLTCDILIDKVGRDLLKCTTREMNVIQNRSIMNSDTTHQDANNHSHTSTMDDSMMIHEWNYTPLHIACQCLNKEICYYLIDTFEKLFGKEQLREWINHQSDKYQWTALNLLCKHSGARILNHHFATSGTPLFNSSKIQHNEQGKANDMMKLLLEKGADFTLANSFAMRPIHTLAIYHGPISMVKLLIENGEHVDVRHSFTGYTSLHLAVLSGYLDLVMSLVNDMLADETISSWNSSQMNFSSSMTTNESTIITTTTTTTTTTNTSATTTTTTPTPTTWSSEPPTQQLSDSSTPRSFLNLIIIGETPRELATRIGNEDICKFFKTNTLSLLHAMNVTMNTPPTLHSTTTTTNTAQASSSSSSSTPPPPPPTSTSTATTTTTATTPTATTTTNSTPSTTPTATTTTPSTTPTATTTTTTMNPNMTSTNLWNSENPNNGIYTSSQMMVHLSNQLCISYFIRHVKRDNYILVQQLVKLNPNYLQCVEDDEWRYSCFHWVAQKGCYQTAQVLLKYAQHYFSPQQVKHFLNRKSLRTKWTPLGLAAKYNHAHVAKLLLEGGSVMSLTTTSGNRPIHSAAFYNSLEVLKLLIEVGGEDVNVQDSKDGFTALIMAAQEGHRNCCSYLLSRGADPSIKSKEGDSSLYWAYEKNHTSIVELLIRELERRHMREPLNQFFFKAVKKNDLYTVENMIMKNKEYLLIREPDEWSYSPLHWCSQKGHTQMAQFLIEMIQLYYSDQFSDLINAKGTKINWTPIGLACRYNNLEIAKLLVKHGADFTIPTKNGNRPIHNASFTGHQEIVKFLLDCGESVNVRDSKYGYSAVMCAAKKGHFNLVKMLYEHYGADLNATNTNGKTALQLAMDHQHDVIVKYLRDPPSLDQQLPRQVQQQLPRQQQVQQPPQGLSSSSSSSSLGASTLSTLPLSTSSVIMSRKNLLVFVTAFIGKSQFKKKIKLDGMDSISTLKNALIHSLTGHLSSSSLPLSSLPSLSLPSSSYKEESLNNHMNSFVFLYYDDQCQTYLNLDADALEFLKENPNLTKIVMKENSMLWSEFNHGGHGIWTPSIDLTKTQEIDLESKFNAMPLYTPTSEYSIMDDSLGGMNSNTTQSYNNNNIISSSTSSSSAISSHSYQGMMNPPPPPPQPPSTSSHRSKKLASSSIAAQFQQEMIPSSCTMTMTTMIRHRYQVLKPHPDTFREYFRGAERNIFHPFYSSTHPTLPFNYNNFNNNSTTTTSATTITTTSDRTPNSATTTTTTNTTTPNDTTTTTTTTESCCYQCRDIMTNEMVILTMYPLDKKNDLHSYIQHLIRITKLSSFNHSIVPILDGFEWFSPLYGRQFCYVTPYYGEHFMDLRQVIMNYKYQSRQPIPEKMIIRILKELCSILSNNSSMTSFMNTSNDHSTGIGNSSSNNSHSTSGDNNSSNNNSHSTSGNNNDNNTWIHKNVHHGNLKLSNVLVPKSWMEPSLIVDTNELTNERIKRGLMLCDLRRDISTSTTTTTTTNLTTMTTTSTATTTTTMNMTTITPQQQWYEDYLSMACMIYQLLTFDLETDILLLMSCSSTFKHTMIRSIINHYGYQSPSLTQLMNILFTIFAPIMKFEIIDQYPSWSTSGHDSSSNVFIEDGHGSGHDSSSINIQHIEFLVNQLVKKL</sequence>
<feature type="region of interest" description="Disordered" evidence="4">
    <location>
        <begin position="123"/>
        <end position="192"/>
    </location>
</feature>
<feature type="compositionally biased region" description="Polar residues" evidence="4">
    <location>
        <begin position="172"/>
        <end position="189"/>
    </location>
</feature>
<feature type="region of interest" description="Disordered" evidence="4">
    <location>
        <begin position="2085"/>
        <end position="2131"/>
    </location>
</feature>
<keyword evidence="2 3" id="KW-0040">ANK repeat</keyword>
<dbReference type="SUPFAM" id="SSF56112">
    <property type="entry name" value="Protein kinase-like (PK-like)"/>
    <property type="match status" value="1"/>
</dbReference>
<feature type="region of interest" description="Disordered" evidence="4">
    <location>
        <begin position="256"/>
        <end position="318"/>
    </location>
</feature>
<feature type="compositionally biased region" description="Low complexity" evidence="4">
    <location>
        <begin position="1075"/>
        <end position="1130"/>
    </location>
</feature>
<feature type="region of interest" description="Disordered" evidence="4">
    <location>
        <begin position="1044"/>
        <end position="1134"/>
    </location>
</feature>
<feature type="region of interest" description="Disordered" evidence="4">
    <location>
        <begin position="1802"/>
        <end position="1853"/>
    </location>
</feature>
<feature type="repeat" description="ANK" evidence="3">
    <location>
        <begin position="1480"/>
        <end position="1512"/>
    </location>
</feature>
<evidence type="ECO:0000256" key="4">
    <source>
        <dbReference type="SAM" id="MobiDB-lite"/>
    </source>
</evidence>
<feature type="compositionally biased region" description="Basic and acidic residues" evidence="4">
    <location>
        <begin position="156"/>
        <end position="168"/>
    </location>
</feature>
<dbReference type="RefSeq" id="XP_044552688.1">
    <property type="nucleotide sequence ID" value="XM_044689380.1"/>
</dbReference>
<feature type="compositionally biased region" description="Low complexity" evidence="4">
    <location>
        <begin position="145"/>
        <end position="155"/>
    </location>
</feature>
<feature type="repeat" description="ANK" evidence="3">
    <location>
        <begin position="1235"/>
        <end position="1267"/>
    </location>
</feature>
<evidence type="ECO:0000256" key="3">
    <source>
        <dbReference type="PROSITE-ProRule" id="PRU00023"/>
    </source>
</evidence>